<evidence type="ECO:0000313" key="1">
    <source>
        <dbReference type="EMBL" id="EKF73847.1"/>
    </source>
</evidence>
<dbReference type="eggNOG" id="ENOG5032S9B">
    <property type="taxonomic scope" value="Bacteria"/>
</dbReference>
<dbReference type="EMBL" id="AMRJ01000018">
    <property type="protein sequence ID" value="EKF73847.1"/>
    <property type="molecule type" value="Genomic_DNA"/>
</dbReference>
<organism evidence="1 2">
    <name type="scientific">Alcanivorax hongdengensis A-11-3</name>
    <dbReference type="NCBI Taxonomy" id="1177179"/>
    <lineage>
        <taxon>Bacteria</taxon>
        <taxon>Pseudomonadati</taxon>
        <taxon>Pseudomonadota</taxon>
        <taxon>Gammaproteobacteria</taxon>
        <taxon>Oceanospirillales</taxon>
        <taxon>Alcanivoracaceae</taxon>
        <taxon>Alcanivorax</taxon>
    </lineage>
</organism>
<protein>
    <recommendedName>
        <fullName evidence="3">Thermostable hemolysin</fullName>
    </recommendedName>
</protein>
<accession>L0WCK9</accession>
<sequence>MKFSAPPKEAFFNAMETPLSLHGKPLRCRVWEAGDAGYQPAAHFIRRYYRLAYGARPCIDASLLVTLEDDQQITRAAVGLNPAALRPLFLEQYLDNPIEQAVGERHGAPVPRERIVEVASLAADGSGTGRVLFVALTEALFNQRLDWIAFTATAQVRTMFARLGLAPQRLAEADPARLGEDAGCWGRYYQFRPQVMIGHVPPGYAALTASGWLGTGGQGYDVVA</sequence>
<keyword evidence="2" id="KW-1185">Reference proteome</keyword>
<dbReference type="PATRIC" id="fig|1177179.3.peg.2311"/>
<dbReference type="Proteomes" id="UP000010164">
    <property type="component" value="Unassembled WGS sequence"/>
</dbReference>
<gene>
    <name evidence="1" type="ORF">A11A3_11578</name>
</gene>
<proteinExistence type="predicted"/>
<reference evidence="1 2" key="1">
    <citation type="journal article" date="2012" name="J. Bacteriol.">
        <title>Genome Sequence of the Alkane-Degrading Bacterium Alcanivorax hongdengensis Type Strain A-11-3.</title>
        <authorList>
            <person name="Lai Q."/>
            <person name="Shao Z."/>
        </authorList>
    </citation>
    <scope>NUCLEOTIDE SEQUENCE [LARGE SCALE GENOMIC DNA]</scope>
    <source>
        <strain evidence="1 2">A-11-3</strain>
    </source>
</reference>
<dbReference type="RefSeq" id="WP_008929490.1">
    <property type="nucleotide sequence ID" value="NZ_AMRJ01000018.1"/>
</dbReference>
<dbReference type="InterPro" id="IPR022050">
    <property type="entry name" value="T_hemolysin"/>
</dbReference>
<name>L0WCK9_9GAMM</name>
<dbReference type="Pfam" id="PF12261">
    <property type="entry name" value="T_hemolysin"/>
    <property type="match status" value="1"/>
</dbReference>
<evidence type="ECO:0000313" key="2">
    <source>
        <dbReference type="Proteomes" id="UP000010164"/>
    </source>
</evidence>
<dbReference type="OrthoDB" id="7432757at2"/>
<comment type="caution">
    <text evidence="1">The sequence shown here is derived from an EMBL/GenBank/DDBJ whole genome shotgun (WGS) entry which is preliminary data.</text>
</comment>
<dbReference type="STRING" id="1177179.A11A3_11578"/>
<dbReference type="AlphaFoldDB" id="L0WCK9"/>
<evidence type="ECO:0008006" key="3">
    <source>
        <dbReference type="Google" id="ProtNLM"/>
    </source>
</evidence>